<comment type="caution">
    <text evidence="1">The sequence shown here is derived from an EMBL/GenBank/DDBJ whole genome shotgun (WGS) entry which is preliminary data.</text>
</comment>
<gene>
    <name evidence="1" type="ORF">L7E55_16765</name>
</gene>
<evidence type="ECO:0000313" key="2">
    <source>
        <dbReference type="Proteomes" id="UP001154312"/>
    </source>
</evidence>
<dbReference type="Proteomes" id="UP001154312">
    <property type="component" value="Unassembled WGS sequence"/>
</dbReference>
<keyword evidence="2" id="KW-1185">Reference proteome</keyword>
<sequence>MGCEEEKECGCRITIEDSIVIIICGEIEVERLRESLQTALEVKDNK</sequence>
<dbReference type="EMBL" id="JAKOAV010000055">
    <property type="protein sequence ID" value="MDF9409977.1"/>
    <property type="molecule type" value="Genomic_DNA"/>
</dbReference>
<protein>
    <submittedName>
        <fullName evidence="1">Uncharacterized protein</fullName>
    </submittedName>
</protein>
<dbReference type="AlphaFoldDB" id="A0A9X4H7E8"/>
<organism evidence="1 2">
    <name type="scientific">Pelotomaculum isophthalicicum JI</name>
    <dbReference type="NCBI Taxonomy" id="947010"/>
    <lineage>
        <taxon>Bacteria</taxon>
        <taxon>Bacillati</taxon>
        <taxon>Bacillota</taxon>
        <taxon>Clostridia</taxon>
        <taxon>Eubacteriales</taxon>
        <taxon>Desulfotomaculaceae</taxon>
        <taxon>Pelotomaculum</taxon>
    </lineage>
</organism>
<accession>A0A9X4H7E8</accession>
<evidence type="ECO:0000313" key="1">
    <source>
        <dbReference type="EMBL" id="MDF9409977.1"/>
    </source>
</evidence>
<reference evidence="1" key="1">
    <citation type="submission" date="2022-02" db="EMBL/GenBank/DDBJ databases">
        <authorList>
            <person name="Leng L."/>
        </authorList>
    </citation>
    <scope>NUCLEOTIDE SEQUENCE</scope>
    <source>
        <strain evidence="1">JI</strain>
    </source>
</reference>
<dbReference type="RefSeq" id="WP_277445508.1">
    <property type="nucleotide sequence ID" value="NZ_JAKOAV010000055.1"/>
</dbReference>
<name>A0A9X4H7E8_9FIRM</name>
<proteinExistence type="predicted"/>